<dbReference type="InterPro" id="IPR011701">
    <property type="entry name" value="MFS"/>
</dbReference>
<evidence type="ECO:0000256" key="1">
    <source>
        <dbReference type="ARBA" id="ARBA00004651"/>
    </source>
</evidence>
<evidence type="ECO:0000256" key="5">
    <source>
        <dbReference type="SAM" id="MobiDB-lite"/>
    </source>
</evidence>
<comment type="subcellular location">
    <subcellularLocation>
        <location evidence="1">Cell membrane</location>
        <topology evidence="1">Multi-pass membrane protein</topology>
    </subcellularLocation>
</comment>
<dbReference type="Proteomes" id="UP001299970">
    <property type="component" value="Unassembled WGS sequence"/>
</dbReference>
<dbReference type="RefSeq" id="WP_241040535.1">
    <property type="nucleotide sequence ID" value="NZ_BAAAJF010000014.1"/>
</dbReference>
<feature type="transmembrane region" description="Helical" evidence="6">
    <location>
        <begin position="32"/>
        <end position="49"/>
    </location>
</feature>
<evidence type="ECO:0000256" key="6">
    <source>
        <dbReference type="SAM" id="Phobius"/>
    </source>
</evidence>
<dbReference type="Pfam" id="PF07690">
    <property type="entry name" value="MFS_1"/>
    <property type="match status" value="1"/>
</dbReference>
<keyword evidence="4 6" id="KW-0472">Membrane</keyword>
<protein>
    <submittedName>
        <fullName evidence="8">OFA family MFS transporter</fullName>
    </submittedName>
</protein>
<proteinExistence type="predicted"/>
<keyword evidence="3 6" id="KW-1133">Transmembrane helix</keyword>
<reference evidence="8 9" key="1">
    <citation type="submission" date="2022-03" db="EMBL/GenBank/DDBJ databases">
        <title>Pseudonocardia alaer sp. nov., a novel actinomycete isolated from reed forest soil.</title>
        <authorList>
            <person name="Wang L."/>
        </authorList>
    </citation>
    <scope>NUCLEOTIDE SEQUENCE [LARGE SCALE GENOMIC DNA]</scope>
    <source>
        <strain evidence="8 9">Y-16303</strain>
    </source>
</reference>
<feature type="domain" description="Major facilitator superfamily (MFS) profile" evidence="7">
    <location>
        <begin position="1"/>
        <end position="437"/>
    </location>
</feature>
<gene>
    <name evidence="8" type="ORF">MMF94_29620</name>
</gene>
<dbReference type="Gene3D" id="1.20.1250.20">
    <property type="entry name" value="MFS general substrate transporter like domains"/>
    <property type="match status" value="2"/>
</dbReference>
<feature type="transmembrane region" description="Helical" evidence="6">
    <location>
        <begin position="285"/>
        <end position="310"/>
    </location>
</feature>
<evidence type="ECO:0000256" key="2">
    <source>
        <dbReference type="ARBA" id="ARBA00022692"/>
    </source>
</evidence>
<dbReference type="PROSITE" id="PS50850">
    <property type="entry name" value="MFS"/>
    <property type="match status" value="1"/>
</dbReference>
<dbReference type="PANTHER" id="PTHR11360">
    <property type="entry name" value="MONOCARBOXYLATE TRANSPORTER"/>
    <property type="match status" value="1"/>
</dbReference>
<keyword evidence="2 6" id="KW-0812">Transmembrane</keyword>
<dbReference type="PANTHER" id="PTHR11360:SF304">
    <property type="entry name" value="MFS DOMAIN-CONTAINING PROTEIN"/>
    <property type="match status" value="1"/>
</dbReference>
<evidence type="ECO:0000256" key="4">
    <source>
        <dbReference type="ARBA" id="ARBA00023136"/>
    </source>
</evidence>
<dbReference type="InterPro" id="IPR036259">
    <property type="entry name" value="MFS_trans_sf"/>
</dbReference>
<feature type="transmembrane region" description="Helical" evidence="6">
    <location>
        <begin position="126"/>
        <end position="149"/>
    </location>
</feature>
<comment type="caution">
    <text evidence="8">The sequence shown here is derived from an EMBL/GenBank/DDBJ whole genome shotgun (WGS) entry which is preliminary data.</text>
</comment>
<feature type="transmembrane region" description="Helical" evidence="6">
    <location>
        <begin position="187"/>
        <end position="209"/>
    </location>
</feature>
<feature type="transmembrane region" description="Helical" evidence="6">
    <location>
        <begin position="383"/>
        <end position="407"/>
    </location>
</feature>
<feature type="region of interest" description="Disordered" evidence="5">
    <location>
        <begin position="443"/>
        <end position="463"/>
    </location>
</feature>
<feature type="transmembrane region" description="Helical" evidence="6">
    <location>
        <begin position="413"/>
        <end position="432"/>
    </location>
</feature>
<organism evidence="8 9">
    <name type="scientific">Pseudonocardia alaniniphila</name>
    <dbReference type="NCBI Taxonomy" id="75291"/>
    <lineage>
        <taxon>Bacteria</taxon>
        <taxon>Bacillati</taxon>
        <taxon>Actinomycetota</taxon>
        <taxon>Actinomycetes</taxon>
        <taxon>Pseudonocardiales</taxon>
        <taxon>Pseudonocardiaceae</taxon>
        <taxon>Pseudonocardia</taxon>
    </lineage>
</organism>
<feature type="transmembrane region" description="Helical" evidence="6">
    <location>
        <begin position="347"/>
        <end position="371"/>
    </location>
</feature>
<accession>A0ABS9TMY8</accession>
<dbReference type="EMBL" id="JAKXMK010000028">
    <property type="protein sequence ID" value="MCH6169878.1"/>
    <property type="molecule type" value="Genomic_DNA"/>
</dbReference>
<evidence type="ECO:0000259" key="7">
    <source>
        <dbReference type="PROSITE" id="PS50850"/>
    </source>
</evidence>
<feature type="transmembrane region" description="Helical" evidence="6">
    <location>
        <begin position="161"/>
        <end position="181"/>
    </location>
</feature>
<sequence length="463" mass="49677">MTVADREITDSNGRVYRVGIPAEQILGRSRKWMMWLPWASMFGVSVFEYGYGAAESTLEDVHGWSLGQAFWLVSIWTVFQAGVAFPAGRLREKGIVSARTAMLSGAVMVFLAFIVLGLTGNLVLNFLFYSVIGGTGAGLVYATSINMVGKWFPEKRGGKTGFVNGAFAYGAVPFIFVFSYLFDESTFTPVLTIIAVYMLVVVGVSGFLFKDPPKNWWPHDVDPLEWAASPKSARSLAKNPPAVRQYGPMEAIKTGQLPLMWFALAIIGGVSLFGIGYQVDFAKEVGFGPFIAASSAGVLSIVNGFGRAFIGWLSDQIGRKEALIIVLVVEGVAQFGLLWGGDTHNEFLFIFFAFLAGIGGGAFFPMFAALTPDYFGENNNATNYGLVYSSKLVSGLFGLGVASWVVSTWGYNGAYTIAGAIAFLSAVISLFLRQPGRGERKRAASNSALGSSAPHAVADGGRA</sequence>
<evidence type="ECO:0000256" key="3">
    <source>
        <dbReference type="ARBA" id="ARBA00022989"/>
    </source>
</evidence>
<feature type="transmembrane region" description="Helical" evidence="6">
    <location>
        <begin position="100"/>
        <end position="120"/>
    </location>
</feature>
<keyword evidence="9" id="KW-1185">Reference proteome</keyword>
<dbReference type="InterPro" id="IPR050327">
    <property type="entry name" value="Proton-linked_MCT"/>
</dbReference>
<feature type="transmembrane region" description="Helical" evidence="6">
    <location>
        <begin position="69"/>
        <end position="88"/>
    </location>
</feature>
<name>A0ABS9TMY8_9PSEU</name>
<dbReference type="CDD" id="cd17353">
    <property type="entry name" value="MFS_OFA_like"/>
    <property type="match status" value="1"/>
</dbReference>
<evidence type="ECO:0000313" key="9">
    <source>
        <dbReference type="Proteomes" id="UP001299970"/>
    </source>
</evidence>
<dbReference type="SUPFAM" id="SSF103473">
    <property type="entry name" value="MFS general substrate transporter"/>
    <property type="match status" value="1"/>
</dbReference>
<dbReference type="InterPro" id="IPR020846">
    <property type="entry name" value="MFS_dom"/>
</dbReference>
<feature type="transmembrane region" description="Helical" evidence="6">
    <location>
        <begin position="259"/>
        <end position="279"/>
    </location>
</feature>
<feature type="transmembrane region" description="Helical" evidence="6">
    <location>
        <begin position="322"/>
        <end position="341"/>
    </location>
</feature>
<evidence type="ECO:0000313" key="8">
    <source>
        <dbReference type="EMBL" id="MCH6169878.1"/>
    </source>
</evidence>